<keyword evidence="3" id="KW-1185">Reference proteome</keyword>
<name>A0ABY6G2T3_9MICO</name>
<gene>
    <name evidence="2" type="ORF">BRM3_03085</name>
</gene>
<dbReference type="PANTHER" id="PTHR36836">
    <property type="entry name" value="COLANIC ACID BIOSYNTHESIS PROTEIN WCAK"/>
    <property type="match status" value="1"/>
</dbReference>
<dbReference type="PANTHER" id="PTHR36836:SF1">
    <property type="entry name" value="COLANIC ACID BIOSYNTHESIS PROTEIN WCAK"/>
    <property type="match status" value="1"/>
</dbReference>
<dbReference type="RefSeq" id="WP_263594641.1">
    <property type="nucleotide sequence ID" value="NZ_CP107020.1"/>
</dbReference>
<dbReference type="EMBL" id="CP107020">
    <property type="protein sequence ID" value="UYG17432.1"/>
    <property type="molecule type" value="Genomic_DNA"/>
</dbReference>
<accession>A0ABY6G2T3</accession>
<dbReference type="Proteomes" id="UP001164305">
    <property type="component" value="Chromosome"/>
</dbReference>
<reference evidence="2" key="1">
    <citation type="submission" date="2022-10" db="EMBL/GenBank/DDBJ databases">
        <title>Whole-Genome Sequencing of Brachybacterium huguangmaarense BRM-3, Isolated from Betula schmidtii.</title>
        <authorList>
            <person name="Haam D."/>
        </authorList>
    </citation>
    <scope>NUCLEOTIDE SEQUENCE</scope>
    <source>
        <strain evidence="2">BRM-3</strain>
    </source>
</reference>
<evidence type="ECO:0000313" key="2">
    <source>
        <dbReference type="EMBL" id="UYG17432.1"/>
    </source>
</evidence>
<dbReference type="GO" id="GO:0016740">
    <property type="term" value="F:transferase activity"/>
    <property type="evidence" value="ECO:0007669"/>
    <property type="project" value="UniProtKB-KW"/>
</dbReference>
<keyword evidence="2" id="KW-0808">Transferase</keyword>
<dbReference type="InterPro" id="IPR007345">
    <property type="entry name" value="Polysacch_pyruvyl_Trfase"/>
</dbReference>
<protein>
    <submittedName>
        <fullName evidence="2">Polysaccharide pyruvyl transferase family protein</fullName>
    </submittedName>
</protein>
<evidence type="ECO:0000313" key="3">
    <source>
        <dbReference type="Proteomes" id="UP001164305"/>
    </source>
</evidence>
<evidence type="ECO:0000259" key="1">
    <source>
        <dbReference type="Pfam" id="PF04230"/>
    </source>
</evidence>
<dbReference type="Pfam" id="PF04230">
    <property type="entry name" value="PS_pyruv_trans"/>
    <property type="match status" value="1"/>
</dbReference>
<proteinExistence type="predicted"/>
<feature type="domain" description="Polysaccharide pyruvyl transferase" evidence="1">
    <location>
        <begin position="83"/>
        <end position="294"/>
    </location>
</feature>
<organism evidence="2 3">
    <name type="scientific">Brachybacterium huguangmaarense</name>
    <dbReference type="NCBI Taxonomy" id="1652028"/>
    <lineage>
        <taxon>Bacteria</taxon>
        <taxon>Bacillati</taxon>
        <taxon>Actinomycetota</taxon>
        <taxon>Actinomycetes</taxon>
        <taxon>Micrococcales</taxon>
        <taxon>Dermabacteraceae</taxon>
        <taxon>Brachybacterium</taxon>
    </lineage>
</organism>
<sequence>MKILVAWANNTAANLGVRVLAQGSRDLLSQVWPGAEFEYMNYGARPDAVTWTPKGLIRERVTGRRGMMDWFSQFDLMWDTRSGDSFTDIYGMDRHRTMSLIHEFVHEAEVPVGMAPQTIGPFSRREARLLARRNLSRSSLVFARDAASARAAAALGRPVELTVTDMVFGLEQPEKSDPHDVVLNVSGLLWHENSHVDHEAYRHGVHSIIQQLISDGRSITLLPHVLDSPNVDNDVPVAKHLVGHYDGALDLVVPQDLDDARGLIASAQVVIGARMHACLNALSTGVPAVAMAYSRKFAPLMNALGWEHVVPIADGDETARAVLASVRREGLGEHAREVQARARDLMDRTIPLLGGLTS</sequence>